<keyword evidence="1" id="KW-0175">Coiled coil</keyword>
<dbReference type="SUPFAM" id="SSF52540">
    <property type="entry name" value="P-loop containing nucleoside triphosphate hydrolases"/>
    <property type="match status" value="1"/>
</dbReference>
<name>A0ABP5M2X0_9ACTN</name>
<keyword evidence="4" id="KW-1185">Reference proteome</keyword>
<gene>
    <name evidence="3" type="ORF">GCM10009727_73120</name>
</gene>
<organism evidence="3 4">
    <name type="scientific">Actinomadura napierensis</name>
    <dbReference type="NCBI Taxonomy" id="267854"/>
    <lineage>
        <taxon>Bacteria</taxon>
        <taxon>Bacillati</taxon>
        <taxon>Actinomycetota</taxon>
        <taxon>Actinomycetes</taxon>
        <taxon>Streptosporangiales</taxon>
        <taxon>Thermomonosporaceae</taxon>
        <taxon>Actinomadura</taxon>
    </lineage>
</organism>
<evidence type="ECO:0000313" key="4">
    <source>
        <dbReference type="Proteomes" id="UP001501020"/>
    </source>
</evidence>
<feature type="coiled-coil region" evidence="1">
    <location>
        <begin position="729"/>
        <end position="763"/>
    </location>
</feature>
<dbReference type="Pfam" id="PF13514">
    <property type="entry name" value="AAA_27"/>
    <property type="match status" value="1"/>
</dbReference>
<evidence type="ECO:0000259" key="2">
    <source>
        <dbReference type="Pfam" id="PF13514"/>
    </source>
</evidence>
<dbReference type="PANTHER" id="PTHR41259:SF1">
    <property type="entry name" value="DOUBLE-STRAND BREAK REPAIR RAD50 ATPASE, PUTATIVE-RELATED"/>
    <property type="match status" value="1"/>
</dbReference>
<proteinExistence type="predicted"/>
<feature type="domain" description="YhaN AAA" evidence="2">
    <location>
        <begin position="25"/>
        <end position="227"/>
    </location>
</feature>
<evidence type="ECO:0000313" key="3">
    <source>
        <dbReference type="EMBL" id="GAA2160219.1"/>
    </source>
</evidence>
<dbReference type="Proteomes" id="UP001501020">
    <property type="component" value="Unassembled WGS sequence"/>
</dbReference>
<dbReference type="EMBL" id="BAAAMR010000090">
    <property type="protein sequence ID" value="GAA2160219.1"/>
    <property type="molecule type" value="Genomic_DNA"/>
</dbReference>
<accession>A0ABP5M2X0</accession>
<dbReference type="PANTHER" id="PTHR41259">
    <property type="entry name" value="DOUBLE-STRAND BREAK REPAIR RAD50 ATPASE, PUTATIVE-RELATED"/>
    <property type="match status" value="1"/>
</dbReference>
<dbReference type="Gene3D" id="3.40.50.300">
    <property type="entry name" value="P-loop containing nucleotide triphosphate hydrolases"/>
    <property type="match status" value="2"/>
</dbReference>
<feature type="coiled-coil region" evidence="1">
    <location>
        <begin position="203"/>
        <end position="261"/>
    </location>
</feature>
<feature type="coiled-coil region" evidence="1">
    <location>
        <begin position="595"/>
        <end position="629"/>
    </location>
</feature>
<reference evidence="4" key="1">
    <citation type="journal article" date="2019" name="Int. J. Syst. Evol. Microbiol.">
        <title>The Global Catalogue of Microorganisms (GCM) 10K type strain sequencing project: providing services to taxonomists for standard genome sequencing and annotation.</title>
        <authorList>
            <consortium name="The Broad Institute Genomics Platform"/>
            <consortium name="The Broad Institute Genome Sequencing Center for Infectious Disease"/>
            <person name="Wu L."/>
            <person name="Ma J."/>
        </authorList>
    </citation>
    <scope>NUCLEOTIDE SEQUENCE [LARGE SCALE GENOMIC DNA]</scope>
    <source>
        <strain evidence="4">JCM 13850</strain>
    </source>
</reference>
<protein>
    <submittedName>
        <fullName evidence="3">YhaN family protein</fullName>
    </submittedName>
</protein>
<dbReference type="InterPro" id="IPR038734">
    <property type="entry name" value="YhaN_AAA"/>
</dbReference>
<sequence length="1173" mass="130267">MDRQPYRRGVPARGIPPAGSAVTGMRIERLDLTAYGAFDGHSLHDLGAPGVHLVYGPNEAGKSTALSALDELLYGIPHQSRYAFRHGAQMRLSARLSAADGVALEIVRWKKRKHDLVDGDGEPINAKAFAAFLGGIDRKTFTTEFALNSGELRRGGELLASGEGDMAQLLAAARSGMRLNAVLAKIDVRQRELFLPQGRKPAINAALDRLKEVRQKANDAALRPEQYQDAEKSVAEAERCLAETEGELRAAQRRRDAKRRLRDSLPALDQYRDLEQRIEEITGQGPIAPDDIREQLPTLLNQRAEQEAVRSTNAEHLEQVERQLADTGQDDSLLQHAHAIEQLSKGIEAILDEMERRDSTSEKVAVNRTQAESRLRTVHPHATLADERLYRIPEALRREGQKLRDDGQKLRGTLHHAWETLQRGRLKREQHAKKLGTLPAGDDISQLENAYSAVPADLPEKLGRTEADEKKLDRRFHEARNQLDLPELPPADVLNLRLPGHDQVAEAGKTFQDFAQNLHDLSGELNGKQLQLAKQRRQLDRLVTDDAPPTREELRGRRDERDELLARLPDEPSVMARLSEAVRRADDTADLMLRHSETVNKRADLTREIAELETEVPDLQAAVEDEAAKQTFYRQRWEALWETYPAAVPDIARATKVLDDFDNLKTTARDLQDMRIDLDGQRDHLNAHTASLRRLLQLGEDTQAVTGTAQASTMFAETAELTQTRIRQHEETAEKRAAVQRDLANAEADFAEAESEAAGAEKAVTVHDEQWQRFLTGAGLPADRDPDIALSDLESLLGVAADVDAVVALEKAFSQSEQRISEFGRLLQETLHTCDRSVPASTTGWQPAIDTLADDLTAQQNDAQRRKDLLAQKTDLARQQGDAATELSAVESRLQDFFTRLALSSISELEAAAHRASDLRVTSTALANVHKTLPEGQTLVHLREQSKETSAEELAEELTALDRGIEDLDTAKTDWLKQRTERQGVLNGLNGSGDAARAEAEAAQIHAELAENAGEYLRLEAAKLAIRACVEEYRSSDQETVLAQASAIFTELSRGRYAGLELSDEERPSIRAKSSTGTLLAPTALSEGTRDQLYLALRLATLERHAVAGNALPIAVDDIFMTFDERRTEAALRVLDAMAARFQIIVFTHHEHVVRSAEKELPDGRCHIHRLPA</sequence>
<dbReference type="InterPro" id="IPR027417">
    <property type="entry name" value="P-loop_NTPase"/>
</dbReference>
<comment type="caution">
    <text evidence="3">The sequence shown here is derived from an EMBL/GenBank/DDBJ whole genome shotgun (WGS) entry which is preliminary data.</text>
</comment>
<evidence type="ECO:0000256" key="1">
    <source>
        <dbReference type="SAM" id="Coils"/>
    </source>
</evidence>